<dbReference type="GO" id="GO:0004066">
    <property type="term" value="F:asparagine synthase (glutamine-hydrolyzing) activity"/>
    <property type="evidence" value="ECO:0007669"/>
    <property type="project" value="InterPro"/>
</dbReference>
<reference evidence="3 4" key="1">
    <citation type="journal article" date="2014" name="PLoS Genet.">
        <title>Phylogenetically driven sequencing of extremely halophilic archaea reveals strategies for static and dynamic osmo-response.</title>
        <authorList>
            <person name="Becker E.A."/>
            <person name="Seitzer P.M."/>
            <person name="Tritt A."/>
            <person name="Larsen D."/>
            <person name="Krusor M."/>
            <person name="Yao A.I."/>
            <person name="Wu D."/>
            <person name="Madern D."/>
            <person name="Eisen J.A."/>
            <person name="Darling A.E."/>
            <person name="Facciotti M.T."/>
        </authorList>
    </citation>
    <scope>NUCLEOTIDE SEQUENCE [LARGE SCALE GENOMIC DNA]</scope>
    <source>
        <strain evidence="3 4">JCM 12255</strain>
    </source>
</reference>
<feature type="domain" description="Asparagine synthetase" evidence="1">
    <location>
        <begin position="238"/>
        <end position="488"/>
    </location>
</feature>
<dbReference type="InterPro" id="IPR014729">
    <property type="entry name" value="Rossmann-like_a/b/a_fold"/>
</dbReference>
<dbReference type="Pfam" id="PF13537">
    <property type="entry name" value="GATase_7"/>
    <property type="match status" value="1"/>
</dbReference>
<name>L9WR20_9EURY</name>
<protein>
    <submittedName>
        <fullName evidence="3">Asparagine synthase</fullName>
    </submittedName>
</protein>
<dbReference type="Gene3D" id="3.60.20.10">
    <property type="entry name" value="Glutamine Phosphoribosylpyrophosphate, subunit 1, domain 1"/>
    <property type="match status" value="1"/>
</dbReference>
<sequence length="644" mass="71691">MSSTRGVIRTDGASAADALDEWTSPGVGVEYASDDVAISATPRVHRSSNSNSSRTRGSDDGAVRCWVIGDVYGATDATGDDGAYEPRPASVDPARYCLSRYESDDLDFVGDLNGNFALLLYDEERELVALCTDRLGTVPLYWARPDDDTIVFATNVQLLPFHPAVDTAFSPAYLHEYLAFRRTFGVKTPFEGIETFGPGTVTTIPLAGGESTTDRYWRPQYRPRDASFDRFVDEFVRRFRTVVDEWTRDENEYGVLLSGGSDSRLVLAGLEDATAFHMNDWMNREARIAERVAFETGVEFELLERGADYRIGALERNRWADSFNGWFTQPYTSGFEDAITARVDGLLSGLYADSLFGGYPIPSPTASLGPLGSVTLPVERSVETIDDYVDLLLERAHDDLEMPTDLRTVLESNIRRDGGRIVHHGVAYDSLDELVYYGDCYPLSNDDDLRFHGALRRTLPYRSPFLDNRLVDLSLSMPIRYRLRRNLVDRAVERLAPELAAIPHASTGVSLSRSFPASYAGEHATELWDKYLSPRSPPEPYLTDGPWLDDAELLRSFEFAPAVLESNADLVDALPGPDLEGACDLYRAHRRGENHVGGLYTLLTVLTMPATARVLDRESTRGRGRPAVPFGRCRKPEPEVIDVE</sequence>
<dbReference type="eggNOG" id="arCOG00121">
    <property type="taxonomic scope" value="Archaea"/>
</dbReference>
<proteinExistence type="predicted"/>
<dbReference type="PANTHER" id="PTHR43284:SF1">
    <property type="entry name" value="ASPARAGINE SYNTHETASE"/>
    <property type="match status" value="1"/>
</dbReference>
<evidence type="ECO:0000313" key="4">
    <source>
        <dbReference type="Proteomes" id="UP000011602"/>
    </source>
</evidence>
<dbReference type="AlphaFoldDB" id="L9WR20"/>
<dbReference type="InterPro" id="IPR029055">
    <property type="entry name" value="Ntn_hydrolases_N"/>
</dbReference>
<dbReference type="EMBL" id="AOHZ01000081">
    <property type="protein sequence ID" value="ELY51641.1"/>
    <property type="molecule type" value="Genomic_DNA"/>
</dbReference>
<dbReference type="InterPro" id="IPR017932">
    <property type="entry name" value="GATase_2_dom"/>
</dbReference>
<accession>L9WR20</accession>
<dbReference type="PATRIC" id="fig|1227499.3.peg.3482"/>
<evidence type="ECO:0000259" key="2">
    <source>
        <dbReference type="Pfam" id="PF13537"/>
    </source>
</evidence>
<dbReference type="PANTHER" id="PTHR43284">
    <property type="entry name" value="ASPARAGINE SYNTHETASE (GLUTAMINE-HYDROLYZING)"/>
    <property type="match status" value="1"/>
</dbReference>
<dbReference type="SUPFAM" id="SSF56235">
    <property type="entry name" value="N-terminal nucleophile aminohydrolases (Ntn hydrolases)"/>
    <property type="match status" value="1"/>
</dbReference>
<dbReference type="SUPFAM" id="SSF52402">
    <property type="entry name" value="Adenine nucleotide alpha hydrolases-like"/>
    <property type="match status" value="1"/>
</dbReference>
<dbReference type="OrthoDB" id="8692at2157"/>
<dbReference type="GO" id="GO:0006529">
    <property type="term" value="P:asparagine biosynthetic process"/>
    <property type="evidence" value="ECO:0007669"/>
    <property type="project" value="InterPro"/>
</dbReference>
<dbReference type="InterPro" id="IPR051786">
    <property type="entry name" value="ASN_synthetase/amidase"/>
</dbReference>
<dbReference type="Pfam" id="PF00733">
    <property type="entry name" value="Asn_synthase"/>
    <property type="match status" value="1"/>
</dbReference>
<evidence type="ECO:0000313" key="3">
    <source>
        <dbReference type="EMBL" id="ELY51641.1"/>
    </source>
</evidence>
<dbReference type="RefSeq" id="WP_007260654.1">
    <property type="nucleotide sequence ID" value="NZ_AOHZ01000081.1"/>
</dbReference>
<comment type="caution">
    <text evidence="3">The sequence shown here is derived from an EMBL/GenBank/DDBJ whole genome shotgun (WGS) entry which is preliminary data.</text>
</comment>
<gene>
    <name evidence="3" type="ORF">C493_16966</name>
</gene>
<keyword evidence="4" id="KW-1185">Reference proteome</keyword>
<dbReference type="InterPro" id="IPR001962">
    <property type="entry name" value="Asn_synthase"/>
</dbReference>
<dbReference type="Proteomes" id="UP000011602">
    <property type="component" value="Unassembled WGS sequence"/>
</dbReference>
<evidence type="ECO:0000259" key="1">
    <source>
        <dbReference type="Pfam" id="PF00733"/>
    </source>
</evidence>
<feature type="domain" description="Glutamine amidotransferase type-2" evidence="2">
    <location>
        <begin position="97"/>
        <end position="159"/>
    </location>
</feature>
<organism evidence="3 4">
    <name type="scientific">Natronolimnohabitans innermongolicus JCM 12255</name>
    <dbReference type="NCBI Taxonomy" id="1227499"/>
    <lineage>
        <taxon>Archaea</taxon>
        <taxon>Methanobacteriati</taxon>
        <taxon>Methanobacteriota</taxon>
        <taxon>Stenosarchaea group</taxon>
        <taxon>Halobacteria</taxon>
        <taxon>Halobacteriales</taxon>
        <taxon>Natrialbaceae</taxon>
        <taxon>Natronolimnohabitans</taxon>
    </lineage>
</organism>
<dbReference type="Gene3D" id="3.40.50.620">
    <property type="entry name" value="HUPs"/>
    <property type="match status" value="1"/>
</dbReference>
<dbReference type="STRING" id="1227499.C493_16966"/>